<dbReference type="EMBL" id="JBHTCP010000052">
    <property type="protein sequence ID" value="MFC7373479.1"/>
    <property type="molecule type" value="Genomic_DNA"/>
</dbReference>
<keyword evidence="4" id="KW-1185">Reference proteome</keyword>
<dbReference type="SUPFAM" id="SSF55961">
    <property type="entry name" value="Bet v1-like"/>
    <property type="match status" value="1"/>
</dbReference>
<dbReference type="InterPro" id="IPR013538">
    <property type="entry name" value="ASHA1/2-like_C"/>
</dbReference>
<accession>A0ABW2NZV0</accession>
<sequence length="148" mass="16520">MRGIEHSLYIKARADEIYSILTTTDGWNAWFTDETTLELSDDGSGEIRLQWTNVGSEKKRMEDGGKILKAVYNKAFVFQWSPGDSITTVSMELTPHVDGTTVTVKDTGYTSSEKDTAACIHCAAGWGEALLLLKIYVEHGIVYKHDLR</sequence>
<dbReference type="RefSeq" id="WP_379751458.1">
    <property type="nucleotide sequence ID" value="NZ_JBHTCP010000052.1"/>
</dbReference>
<organism evidence="3 4">
    <name type="scientific">Fictibacillus iocasae</name>
    <dbReference type="NCBI Taxonomy" id="2715437"/>
    <lineage>
        <taxon>Bacteria</taxon>
        <taxon>Bacillati</taxon>
        <taxon>Bacillota</taxon>
        <taxon>Bacilli</taxon>
        <taxon>Bacillales</taxon>
        <taxon>Fictibacillaceae</taxon>
        <taxon>Fictibacillus</taxon>
    </lineage>
</organism>
<gene>
    <name evidence="3" type="ORF">ACFQPF_17700</name>
</gene>
<name>A0ABW2NZV0_9BACL</name>
<dbReference type="CDD" id="cd07814">
    <property type="entry name" value="SRPBCC_CalC_Aha1-like"/>
    <property type="match status" value="1"/>
</dbReference>
<dbReference type="Gene3D" id="3.30.530.20">
    <property type="match status" value="1"/>
</dbReference>
<evidence type="ECO:0000259" key="2">
    <source>
        <dbReference type="Pfam" id="PF08327"/>
    </source>
</evidence>
<dbReference type="Proteomes" id="UP001596549">
    <property type="component" value="Unassembled WGS sequence"/>
</dbReference>
<dbReference type="InterPro" id="IPR023393">
    <property type="entry name" value="START-like_dom_sf"/>
</dbReference>
<reference evidence="4" key="1">
    <citation type="journal article" date="2019" name="Int. J. Syst. Evol. Microbiol.">
        <title>The Global Catalogue of Microorganisms (GCM) 10K type strain sequencing project: providing services to taxonomists for standard genome sequencing and annotation.</title>
        <authorList>
            <consortium name="The Broad Institute Genomics Platform"/>
            <consortium name="The Broad Institute Genome Sequencing Center for Infectious Disease"/>
            <person name="Wu L."/>
            <person name="Ma J."/>
        </authorList>
    </citation>
    <scope>NUCLEOTIDE SEQUENCE [LARGE SCALE GENOMIC DNA]</scope>
    <source>
        <strain evidence="4">NBRC 106396</strain>
    </source>
</reference>
<comment type="caution">
    <text evidence="3">The sequence shown here is derived from an EMBL/GenBank/DDBJ whole genome shotgun (WGS) entry which is preliminary data.</text>
</comment>
<feature type="domain" description="Activator of Hsp90 ATPase homologue 1/2-like C-terminal" evidence="2">
    <location>
        <begin position="12"/>
        <end position="138"/>
    </location>
</feature>
<evidence type="ECO:0000313" key="3">
    <source>
        <dbReference type="EMBL" id="MFC7373479.1"/>
    </source>
</evidence>
<dbReference type="Pfam" id="PF08327">
    <property type="entry name" value="AHSA1"/>
    <property type="match status" value="1"/>
</dbReference>
<evidence type="ECO:0000313" key="4">
    <source>
        <dbReference type="Proteomes" id="UP001596549"/>
    </source>
</evidence>
<proteinExistence type="inferred from homology"/>
<evidence type="ECO:0000256" key="1">
    <source>
        <dbReference type="ARBA" id="ARBA00006817"/>
    </source>
</evidence>
<protein>
    <submittedName>
        <fullName evidence="3">SRPBCC domain-containing protein</fullName>
    </submittedName>
</protein>
<comment type="similarity">
    <text evidence="1">Belongs to the AHA1 family.</text>
</comment>